<proteinExistence type="predicted"/>
<dbReference type="Proteomes" id="UP000008064">
    <property type="component" value="Unassembled WGS sequence"/>
</dbReference>
<dbReference type="HOGENOM" id="CLU_042826_0_0_1"/>
<feature type="compositionally biased region" description="Pro residues" evidence="1">
    <location>
        <begin position="355"/>
        <end position="365"/>
    </location>
</feature>
<sequence length="393" mass="42734">MPQRYSRQPPQFLRSQSIETIQPMDADDSIVLSDLVRSGEASRLRRRGAIRLDHGLLSTQQNEGGRRSPPAVIIIRSPIVRSPTWVPVDPPSDGESQAWDQSYESSSRVPPRRAAAEPDTYIYTLFCGGEESSTDFTGHVPPFSPSPLPSYPPLSPRPHSHKRFSTKRLNGCGAVVHTRASSRQHQSVWVAKAEATGAVIPMDASYFERSAVVKIMRSACGCVREGVGCAICGNTLGTRYKPCQAAAEGLMTPQNQPSGPLRPEGPSYWHTCNSSPSNTHSHIPFIYTFFGSHVTSSVSARSAPKNRSLSPTSQQQVSSEPNMEDSFNYSFFDRVITASPAPLSEDDGMDMLIPAPLPLPPPSPAFDPDGAYIATEPSSPDKTGSELMLAPER</sequence>
<feature type="compositionally biased region" description="Polar residues" evidence="1">
    <location>
        <begin position="94"/>
        <end position="108"/>
    </location>
</feature>
<name>F8P7P0_SERL9</name>
<feature type="region of interest" description="Disordered" evidence="1">
    <location>
        <begin position="85"/>
        <end position="114"/>
    </location>
</feature>
<dbReference type="OrthoDB" id="3270840at2759"/>
<dbReference type="GeneID" id="18820848"/>
<protein>
    <submittedName>
        <fullName evidence="2">Uncharacterized protein</fullName>
    </submittedName>
</protein>
<accession>F8P7P0</accession>
<reference evidence="2" key="1">
    <citation type="submission" date="2011-04" db="EMBL/GenBank/DDBJ databases">
        <title>Evolution of plant cell wall degrading machinery underlies the functional diversity of forest fungi.</title>
        <authorList>
            <consortium name="US DOE Joint Genome Institute (JGI-PGF)"/>
            <person name="Eastwood D.C."/>
            <person name="Floudas D."/>
            <person name="Binder M."/>
            <person name="Majcherczyk A."/>
            <person name="Schneider P."/>
            <person name="Aerts A."/>
            <person name="Asiegbu F.O."/>
            <person name="Baker S.E."/>
            <person name="Barry K."/>
            <person name="Bendiksby M."/>
            <person name="Blumentritt M."/>
            <person name="Coutinho P.M."/>
            <person name="Cullen D."/>
            <person name="Cullen D."/>
            <person name="Gathman A."/>
            <person name="Goodell B."/>
            <person name="Henrissat B."/>
            <person name="Ihrmark K."/>
            <person name="Kauserud H."/>
            <person name="Kohler A."/>
            <person name="LaButti K."/>
            <person name="Lapidus A."/>
            <person name="Lavin J.L."/>
            <person name="Lee Y.-H."/>
            <person name="Lindquist E."/>
            <person name="Lilly W."/>
            <person name="Lucas S."/>
            <person name="Morin E."/>
            <person name="Murat C."/>
            <person name="Oguiza J.A."/>
            <person name="Park J."/>
            <person name="Pisabarro A.G."/>
            <person name="Riley R."/>
            <person name="Rosling A."/>
            <person name="Salamov A."/>
            <person name="Schmidt O."/>
            <person name="Schmutz J."/>
            <person name="Skrede I."/>
            <person name="Stenlid J."/>
            <person name="Wiebenga A."/>
            <person name="Xie X."/>
            <person name="Kues U."/>
            <person name="Hibbett D.S."/>
            <person name="Hoffmeister D."/>
            <person name="Hogberg N."/>
            <person name="Martin F."/>
            <person name="Grigoriev I.V."/>
            <person name="Watkinson S.C."/>
        </authorList>
    </citation>
    <scope>NUCLEOTIDE SEQUENCE</scope>
    <source>
        <strain evidence="2">S7.9</strain>
    </source>
</reference>
<feature type="region of interest" description="Disordered" evidence="1">
    <location>
        <begin position="352"/>
        <end position="393"/>
    </location>
</feature>
<feature type="region of interest" description="Disordered" evidence="1">
    <location>
        <begin position="300"/>
        <end position="324"/>
    </location>
</feature>
<dbReference type="EMBL" id="GL945440">
    <property type="protein sequence ID" value="EGO20448.1"/>
    <property type="molecule type" value="Genomic_DNA"/>
</dbReference>
<evidence type="ECO:0000313" key="2">
    <source>
        <dbReference type="EMBL" id="EGO20448.1"/>
    </source>
</evidence>
<organism>
    <name type="scientific">Serpula lacrymans var. lacrymans (strain S7.9)</name>
    <name type="common">Dry rot fungus</name>
    <dbReference type="NCBI Taxonomy" id="578457"/>
    <lineage>
        <taxon>Eukaryota</taxon>
        <taxon>Fungi</taxon>
        <taxon>Dikarya</taxon>
        <taxon>Basidiomycota</taxon>
        <taxon>Agaricomycotina</taxon>
        <taxon>Agaricomycetes</taxon>
        <taxon>Agaricomycetidae</taxon>
        <taxon>Boletales</taxon>
        <taxon>Coniophorineae</taxon>
        <taxon>Serpulaceae</taxon>
        <taxon>Serpula</taxon>
    </lineage>
</organism>
<evidence type="ECO:0000256" key="1">
    <source>
        <dbReference type="SAM" id="MobiDB-lite"/>
    </source>
</evidence>
<dbReference type="KEGG" id="sla:SERLADRAFT_476652"/>
<gene>
    <name evidence="2" type="ORF">SERLADRAFT_476652</name>
</gene>
<dbReference type="RefSeq" id="XP_007322414.1">
    <property type="nucleotide sequence ID" value="XM_007322352.1"/>
</dbReference>
<dbReference type="AlphaFoldDB" id="F8P7P0"/>